<keyword evidence="4" id="KW-0677">Repeat</keyword>
<proteinExistence type="inferred from homology"/>
<reference evidence="12" key="2">
    <citation type="submission" date="2023-06" db="EMBL/GenBank/DDBJ databases">
        <authorList>
            <person name="Ma L."/>
            <person name="Liu K.-W."/>
            <person name="Li Z."/>
            <person name="Hsiao Y.-Y."/>
            <person name="Qi Y."/>
            <person name="Fu T."/>
            <person name="Tang G."/>
            <person name="Zhang D."/>
            <person name="Sun W.-H."/>
            <person name="Liu D.-K."/>
            <person name="Li Y."/>
            <person name="Chen G.-Z."/>
            <person name="Liu X.-D."/>
            <person name="Liao X.-Y."/>
            <person name="Jiang Y.-T."/>
            <person name="Yu X."/>
            <person name="Hao Y."/>
            <person name="Huang J."/>
            <person name="Zhao X.-W."/>
            <person name="Ke S."/>
            <person name="Chen Y.-Y."/>
            <person name="Wu W.-L."/>
            <person name="Hsu J.-L."/>
            <person name="Lin Y.-F."/>
            <person name="Huang M.-D."/>
            <person name="Li C.-Y."/>
            <person name="Huang L."/>
            <person name="Wang Z.-W."/>
            <person name="Zhao X."/>
            <person name="Zhong W.-Y."/>
            <person name="Peng D.-H."/>
            <person name="Ahmad S."/>
            <person name="Lan S."/>
            <person name="Zhang J.-S."/>
            <person name="Tsai W.-C."/>
            <person name="Van De Peer Y."/>
            <person name="Liu Z.-J."/>
        </authorList>
    </citation>
    <scope>NUCLEOTIDE SEQUENCE</scope>
    <source>
        <strain evidence="12">CP</strain>
        <tissue evidence="12">Leaves</tissue>
    </source>
</reference>
<sequence>MEDEKRRRSSPAASSACDFCSVSKAVIYCRADSARLCLPCDRHVHSANPLSQKHVRSRICDNCRSSPATVACATDGLLLCHDCDFDSHGTCGSSAVHHRRSTFEGFTGTPSPLDLASAWGLDLGEKSVDRTVQGDWDSLDPIVVVDPLWPSKPDVTVPGDRRAGPIVGQLIELLRRDVERPPPGSPRDPDQQLPMEVPFTSLLTNEFPWENCPPVRSAQTWDFNLGRSRDDGETMDYGVKSEGFAIKSYNDLIKESCFTVGGALNDAYDGYGPLVPEEIASSDMQQSQSLGPSHLNNKWQNSDNLVSQCPTTGSNSFHELKPNCCTKHTSLGQSILPQRNETVKAVTKVDRELLAHNRGNAMLRYKEKRKTRRYDKHIRYESRKARADTRMRVKGRFVKANEVADVGSSG</sequence>
<dbReference type="InterPro" id="IPR010402">
    <property type="entry name" value="CCT_domain"/>
</dbReference>
<dbReference type="InterPro" id="IPR049808">
    <property type="entry name" value="CONSTANS-like_Bbox1"/>
</dbReference>
<keyword evidence="13" id="KW-1185">Reference proteome</keyword>
<keyword evidence="7 9" id="KW-0539">Nucleus</keyword>
<organism evidence="12 13">
    <name type="scientific">Acorus calamus</name>
    <name type="common">Sweet flag</name>
    <dbReference type="NCBI Taxonomy" id="4465"/>
    <lineage>
        <taxon>Eukaryota</taxon>
        <taxon>Viridiplantae</taxon>
        <taxon>Streptophyta</taxon>
        <taxon>Embryophyta</taxon>
        <taxon>Tracheophyta</taxon>
        <taxon>Spermatophyta</taxon>
        <taxon>Magnoliopsida</taxon>
        <taxon>Liliopsida</taxon>
        <taxon>Acoraceae</taxon>
        <taxon>Acorus</taxon>
    </lineage>
</organism>
<dbReference type="GO" id="GO:0005634">
    <property type="term" value="C:nucleus"/>
    <property type="evidence" value="ECO:0007669"/>
    <property type="project" value="UniProtKB-SubCell"/>
</dbReference>
<dbReference type="Pfam" id="PF06203">
    <property type="entry name" value="CCT"/>
    <property type="match status" value="1"/>
</dbReference>
<dbReference type="PANTHER" id="PTHR31717">
    <property type="entry name" value="ZINC FINGER PROTEIN CONSTANS-LIKE 10"/>
    <property type="match status" value="1"/>
</dbReference>
<evidence type="ECO:0000313" key="12">
    <source>
        <dbReference type="EMBL" id="KAK1318120.1"/>
    </source>
</evidence>
<comment type="caution">
    <text evidence="12">The sequence shown here is derived from an EMBL/GenBank/DDBJ whole genome shotgun (WGS) entry which is preliminary data.</text>
</comment>
<feature type="domain" description="B box-type" evidence="10">
    <location>
        <begin position="55"/>
        <end position="103"/>
    </location>
</feature>
<dbReference type="AlphaFoldDB" id="A0AAV9EZK0"/>
<evidence type="ECO:0000256" key="5">
    <source>
        <dbReference type="ARBA" id="ARBA00022771"/>
    </source>
</evidence>
<dbReference type="EMBL" id="JAUJYO010000004">
    <property type="protein sequence ID" value="KAK1318120.1"/>
    <property type="molecule type" value="Genomic_DNA"/>
</dbReference>
<feature type="domain" description="CCT" evidence="11">
    <location>
        <begin position="358"/>
        <end position="400"/>
    </location>
</feature>
<dbReference type="SMART" id="SM00336">
    <property type="entry name" value="BBOX"/>
    <property type="match status" value="2"/>
</dbReference>
<evidence type="ECO:0000256" key="2">
    <source>
        <dbReference type="ARBA" id="ARBA00010024"/>
    </source>
</evidence>
<evidence type="ECO:0000259" key="10">
    <source>
        <dbReference type="PROSITE" id="PS50119"/>
    </source>
</evidence>
<evidence type="ECO:0000256" key="9">
    <source>
        <dbReference type="PROSITE-ProRule" id="PRU00357"/>
    </source>
</evidence>
<keyword evidence="5 8" id="KW-0863">Zinc-finger</keyword>
<evidence type="ECO:0000256" key="8">
    <source>
        <dbReference type="PROSITE-ProRule" id="PRU00024"/>
    </source>
</evidence>
<dbReference type="Pfam" id="PF00643">
    <property type="entry name" value="zf-B_box"/>
    <property type="match status" value="1"/>
</dbReference>
<evidence type="ECO:0000259" key="11">
    <source>
        <dbReference type="PROSITE" id="PS51017"/>
    </source>
</evidence>
<accession>A0AAV9EZK0</accession>
<keyword evidence="6" id="KW-0862">Zinc</keyword>
<protein>
    <submittedName>
        <fullName evidence="12">Zinc finger protein CONSTANS-LIKE 14</fullName>
    </submittedName>
</protein>
<dbReference type="GO" id="GO:0008270">
    <property type="term" value="F:zinc ion binding"/>
    <property type="evidence" value="ECO:0007669"/>
    <property type="project" value="UniProtKB-KW"/>
</dbReference>
<evidence type="ECO:0000313" key="13">
    <source>
        <dbReference type="Proteomes" id="UP001180020"/>
    </source>
</evidence>
<reference evidence="12" key="1">
    <citation type="journal article" date="2023" name="Nat. Commun.">
        <title>Diploid and tetraploid genomes of Acorus and the evolution of monocots.</title>
        <authorList>
            <person name="Ma L."/>
            <person name="Liu K.W."/>
            <person name="Li Z."/>
            <person name="Hsiao Y.Y."/>
            <person name="Qi Y."/>
            <person name="Fu T."/>
            <person name="Tang G.D."/>
            <person name="Zhang D."/>
            <person name="Sun W.H."/>
            <person name="Liu D.K."/>
            <person name="Li Y."/>
            <person name="Chen G.Z."/>
            <person name="Liu X.D."/>
            <person name="Liao X.Y."/>
            <person name="Jiang Y.T."/>
            <person name="Yu X."/>
            <person name="Hao Y."/>
            <person name="Huang J."/>
            <person name="Zhao X.W."/>
            <person name="Ke S."/>
            <person name="Chen Y.Y."/>
            <person name="Wu W.L."/>
            <person name="Hsu J.L."/>
            <person name="Lin Y.F."/>
            <person name="Huang M.D."/>
            <person name="Li C.Y."/>
            <person name="Huang L."/>
            <person name="Wang Z.W."/>
            <person name="Zhao X."/>
            <person name="Zhong W.Y."/>
            <person name="Peng D.H."/>
            <person name="Ahmad S."/>
            <person name="Lan S."/>
            <person name="Zhang J.S."/>
            <person name="Tsai W.C."/>
            <person name="Van de Peer Y."/>
            <person name="Liu Z.J."/>
        </authorList>
    </citation>
    <scope>NUCLEOTIDE SEQUENCE</scope>
    <source>
        <strain evidence="12">CP</strain>
    </source>
</reference>
<dbReference type="CDD" id="cd19821">
    <property type="entry name" value="Bbox1_BBX-like"/>
    <property type="match status" value="1"/>
</dbReference>
<dbReference type="InterPro" id="IPR000315">
    <property type="entry name" value="Znf_B-box"/>
</dbReference>
<dbReference type="GO" id="GO:0006355">
    <property type="term" value="P:regulation of DNA-templated transcription"/>
    <property type="evidence" value="ECO:0007669"/>
    <property type="project" value="UniProtKB-ARBA"/>
</dbReference>
<dbReference type="PROSITE" id="PS50119">
    <property type="entry name" value="ZF_BBOX"/>
    <property type="match status" value="2"/>
</dbReference>
<evidence type="ECO:0000256" key="7">
    <source>
        <dbReference type="ARBA" id="ARBA00023242"/>
    </source>
</evidence>
<comment type="subcellular location">
    <subcellularLocation>
        <location evidence="1 9">Nucleus</location>
    </subcellularLocation>
</comment>
<gene>
    <name evidence="12" type="primary">COL14</name>
    <name evidence="12" type="ORF">QJS10_CPB04g00150</name>
</gene>
<keyword evidence="3" id="KW-0479">Metal-binding</keyword>
<dbReference type="PROSITE" id="PS51017">
    <property type="entry name" value="CCT"/>
    <property type="match status" value="1"/>
</dbReference>
<name>A0AAV9EZK0_ACOCL</name>
<comment type="similarity">
    <text evidence="2">Belongs to the CONSTANS family.</text>
</comment>
<evidence type="ECO:0000256" key="1">
    <source>
        <dbReference type="ARBA" id="ARBA00004123"/>
    </source>
</evidence>
<feature type="domain" description="B box-type" evidence="10">
    <location>
        <begin position="12"/>
        <end position="59"/>
    </location>
</feature>
<dbReference type="PANTHER" id="PTHR31717:SF45">
    <property type="entry name" value="ZINC FINGER PROTEIN CONSTANS-LIKE 14-RELATED"/>
    <property type="match status" value="1"/>
</dbReference>
<evidence type="ECO:0000256" key="6">
    <source>
        <dbReference type="ARBA" id="ARBA00022833"/>
    </source>
</evidence>
<evidence type="ECO:0000256" key="3">
    <source>
        <dbReference type="ARBA" id="ARBA00022723"/>
    </source>
</evidence>
<dbReference type="Proteomes" id="UP001180020">
    <property type="component" value="Unassembled WGS sequence"/>
</dbReference>
<evidence type="ECO:0000256" key="4">
    <source>
        <dbReference type="ARBA" id="ARBA00022737"/>
    </source>
</evidence>